<feature type="domain" description="DUF7693" evidence="1">
    <location>
        <begin position="28"/>
        <end position="80"/>
    </location>
</feature>
<evidence type="ECO:0000259" key="1">
    <source>
        <dbReference type="Pfam" id="PF24745"/>
    </source>
</evidence>
<protein>
    <recommendedName>
        <fullName evidence="1">DUF7693 domain-containing protein</fullName>
    </recommendedName>
</protein>
<organism evidence="2 3">
    <name type="scientific">Pseudomonas fluorescens</name>
    <dbReference type="NCBI Taxonomy" id="294"/>
    <lineage>
        <taxon>Bacteria</taxon>
        <taxon>Pseudomonadati</taxon>
        <taxon>Pseudomonadota</taxon>
        <taxon>Gammaproteobacteria</taxon>
        <taxon>Pseudomonadales</taxon>
        <taxon>Pseudomonadaceae</taxon>
        <taxon>Pseudomonas</taxon>
    </lineage>
</organism>
<evidence type="ECO:0000313" key="3">
    <source>
        <dbReference type="Proteomes" id="UP000344274"/>
    </source>
</evidence>
<gene>
    <name evidence="2" type="ORF">PS673_02052</name>
</gene>
<proteinExistence type="predicted"/>
<dbReference type="EMBL" id="CABVHB010000012">
    <property type="protein sequence ID" value="VVM76530.1"/>
    <property type="molecule type" value="Genomic_DNA"/>
</dbReference>
<reference evidence="2 3" key="1">
    <citation type="submission" date="2019-09" db="EMBL/GenBank/DDBJ databases">
        <authorList>
            <person name="Chandra G."/>
            <person name="Truman W A."/>
        </authorList>
    </citation>
    <scope>NUCLEOTIDE SEQUENCE [LARGE SCALE GENOMIC DNA]</scope>
    <source>
        <strain evidence="2">PS673</strain>
    </source>
</reference>
<name>A0A5E6S816_PSEFL</name>
<dbReference type="InterPro" id="IPR056110">
    <property type="entry name" value="DUF7693"/>
</dbReference>
<accession>A0A5E6S816</accession>
<dbReference type="Proteomes" id="UP000344274">
    <property type="component" value="Unassembled WGS sequence"/>
</dbReference>
<sequence>MLVISNPIDGYGQVTTRAQNILNTTSPLTAHEVDQVLMDVAFGKCIMMRSSIQSWNEIYHGLIPVEIEGWLLTLVNDCDPSLTVQPMSQSNTQFLTAN</sequence>
<evidence type="ECO:0000313" key="2">
    <source>
        <dbReference type="EMBL" id="VVM76530.1"/>
    </source>
</evidence>
<dbReference type="AlphaFoldDB" id="A0A5E6S816"/>
<dbReference type="Pfam" id="PF24745">
    <property type="entry name" value="DUF7693"/>
    <property type="match status" value="1"/>
</dbReference>